<evidence type="ECO:0000259" key="1">
    <source>
        <dbReference type="Pfam" id="PF01909"/>
    </source>
</evidence>
<dbReference type="InterPro" id="IPR002934">
    <property type="entry name" value="Polymerase_NTP_transf_dom"/>
</dbReference>
<dbReference type="InterPro" id="IPR043519">
    <property type="entry name" value="NT_sf"/>
</dbReference>
<dbReference type="Pfam" id="PF01909">
    <property type="entry name" value="NTP_transf_2"/>
    <property type="match status" value="1"/>
</dbReference>
<gene>
    <name evidence="2" type="ORF">A2570_02270</name>
</gene>
<dbReference type="STRING" id="1797529.A2570_02270"/>
<dbReference type="GO" id="GO:0016779">
    <property type="term" value="F:nucleotidyltransferase activity"/>
    <property type="evidence" value="ECO:0007669"/>
    <property type="project" value="InterPro"/>
</dbReference>
<dbReference type="Gene3D" id="3.30.460.10">
    <property type="entry name" value="Beta Polymerase, domain 2"/>
    <property type="match status" value="1"/>
</dbReference>
<reference evidence="2 3" key="1">
    <citation type="journal article" date="2016" name="Nat. Commun.">
        <title>Thousands of microbial genomes shed light on interconnected biogeochemical processes in an aquifer system.</title>
        <authorList>
            <person name="Anantharaman K."/>
            <person name="Brown C.T."/>
            <person name="Hug L.A."/>
            <person name="Sharon I."/>
            <person name="Castelle C.J."/>
            <person name="Probst A.J."/>
            <person name="Thomas B.C."/>
            <person name="Singh A."/>
            <person name="Wilkins M.J."/>
            <person name="Karaoz U."/>
            <person name="Brodie E.L."/>
            <person name="Williams K.H."/>
            <person name="Hubbard S.S."/>
            <person name="Banfield J.F."/>
        </authorList>
    </citation>
    <scope>NUCLEOTIDE SEQUENCE [LARGE SCALE GENOMIC DNA]</scope>
</reference>
<dbReference type="EMBL" id="MHHY01000007">
    <property type="protein sequence ID" value="OGY40543.1"/>
    <property type="molecule type" value="Genomic_DNA"/>
</dbReference>
<accession>A0A1G1XKB4</accession>
<proteinExistence type="predicted"/>
<dbReference type="CDD" id="cd05403">
    <property type="entry name" value="NT_KNTase_like"/>
    <property type="match status" value="1"/>
</dbReference>
<protein>
    <recommendedName>
        <fullName evidence="1">Polymerase nucleotidyl transferase domain-containing protein</fullName>
    </recommendedName>
</protein>
<dbReference type="AlphaFoldDB" id="A0A1G1XKB4"/>
<dbReference type="Proteomes" id="UP000178570">
    <property type="component" value="Unassembled WGS sequence"/>
</dbReference>
<dbReference type="SUPFAM" id="SSF81301">
    <property type="entry name" value="Nucleotidyltransferase"/>
    <property type="match status" value="1"/>
</dbReference>
<comment type="caution">
    <text evidence="2">The sequence shown here is derived from an EMBL/GenBank/DDBJ whole genome shotgun (WGS) entry which is preliminary data.</text>
</comment>
<feature type="domain" description="Polymerase nucleotidyl transferase" evidence="1">
    <location>
        <begin position="7"/>
        <end position="68"/>
    </location>
</feature>
<sequence>MNEATQKFLEELKQRADVIGVVMFGSWARGNNRPDSDVDLVVILTEGYRRTVEQRDGQDFEIIYTTEKGALEYWESHKDDAAGLWAVAKVLYDKDGTIEALKNKIQKVLDEGKKSIDTYQLGQFRFDADDILKYVEGIVDTDPTTANLILTNKVFALTELFFDIRQKWTPAPKQRLAQIKELNAEFYALLVEFYEDKSLKERLEIAKKIVPIVFTI</sequence>
<evidence type="ECO:0000313" key="3">
    <source>
        <dbReference type="Proteomes" id="UP000178570"/>
    </source>
</evidence>
<evidence type="ECO:0000313" key="2">
    <source>
        <dbReference type="EMBL" id="OGY40543.1"/>
    </source>
</evidence>
<organism evidence="2 3">
    <name type="scientific">Candidatus Brennerbacteria bacterium RIFOXYD1_FULL_41_16</name>
    <dbReference type="NCBI Taxonomy" id="1797529"/>
    <lineage>
        <taxon>Bacteria</taxon>
        <taxon>Candidatus Brenneribacteriota</taxon>
    </lineage>
</organism>
<name>A0A1G1XKB4_9BACT</name>